<organism evidence="2 3">
    <name type="scientific">Lactobacillus johnsonii</name>
    <dbReference type="NCBI Taxonomy" id="33959"/>
    <lineage>
        <taxon>Bacteria</taxon>
        <taxon>Bacillati</taxon>
        <taxon>Bacillota</taxon>
        <taxon>Bacilli</taxon>
        <taxon>Lactobacillales</taxon>
        <taxon>Lactobacillaceae</taxon>
        <taxon>Lactobacillus</taxon>
    </lineage>
</organism>
<keyword evidence="1" id="KW-1133">Transmembrane helix</keyword>
<accession>A0A267M8J8</accession>
<proteinExistence type="predicted"/>
<keyword evidence="1" id="KW-0472">Membrane</keyword>
<dbReference type="AlphaFoldDB" id="A0A267M8J8"/>
<gene>
    <name evidence="2" type="ORF">A3Q24_05585</name>
</gene>
<evidence type="ECO:0000313" key="2">
    <source>
        <dbReference type="EMBL" id="PAB55155.1"/>
    </source>
</evidence>
<evidence type="ECO:0000256" key="1">
    <source>
        <dbReference type="SAM" id="Phobius"/>
    </source>
</evidence>
<dbReference type="Proteomes" id="UP000216008">
    <property type="component" value="Unassembled WGS sequence"/>
</dbReference>
<evidence type="ECO:0000313" key="3">
    <source>
        <dbReference type="Proteomes" id="UP000216008"/>
    </source>
</evidence>
<dbReference type="EMBL" id="NIBD01000028">
    <property type="protein sequence ID" value="PAB55155.1"/>
    <property type="molecule type" value="Genomic_DNA"/>
</dbReference>
<comment type="caution">
    <text evidence="2">The sequence shown here is derived from an EMBL/GenBank/DDBJ whole genome shotgun (WGS) entry which is preliminary data.</text>
</comment>
<keyword evidence="1" id="KW-0812">Transmembrane</keyword>
<reference evidence="2 3" key="1">
    <citation type="submission" date="2017-05" db="EMBL/GenBank/DDBJ databases">
        <title>Lactobacillus johnsonii from commercial turkeys.</title>
        <authorList>
            <person name="Johnson T.J."/>
            <person name="Youmans B."/>
        </authorList>
    </citation>
    <scope>NUCLEOTIDE SEQUENCE [LARGE SCALE GENOMIC DNA]</scope>
    <source>
        <strain evidence="2 3">UMNLJ114</strain>
    </source>
</reference>
<feature type="transmembrane region" description="Helical" evidence="1">
    <location>
        <begin position="12"/>
        <end position="35"/>
    </location>
</feature>
<feature type="transmembrane region" description="Helical" evidence="1">
    <location>
        <begin position="41"/>
        <end position="61"/>
    </location>
</feature>
<name>A0A267M8J8_LACJH</name>
<sequence length="67" mass="7872">MKKFDWKKYWGNFDIAFHIVGTYVFLFFIIGGIIFSETMRFLVTFIAILLIICGSIAYILTKHDEKS</sequence>
<protein>
    <submittedName>
        <fullName evidence="2">Uncharacterized protein</fullName>
    </submittedName>
</protein>